<feature type="compositionally biased region" description="Polar residues" evidence="1">
    <location>
        <begin position="19"/>
        <end position="36"/>
    </location>
</feature>
<accession>A0A367UG74</accession>
<dbReference type="AlphaFoldDB" id="A0A367UG74"/>
<protein>
    <submittedName>
        <fullName evidence="2">Uncharacterized protein</fullName>
    </submittedName>
</protein>
<proteinExistence type="predicted"/>
<name>A0A367UG74_9PROT</name>
<reference evidence="2 3" key="1">
    <citation type="submission" date="2014-07" db="EMBL/GenBank/DDBJ databases">
        <title>Draft genome sequence of Thalassospira xianhensis P-4 (MCCC 1A02616).</title>
        <authorList>
            <person name="Lai Q."/>
            <person name="Shao Z."/>
        </authorList>
    </citation>
    <scope>NUCLEOTIDE SEQUENCE [LARGE SCALE GENOMIC DNA]</scope>
    <source>
        <strain evidence="2 3">MCCC 1A02616</strain>
    </source>
</reference>
<sequence length="183" mass="19233">MILIATSLVACGGNAVPPGSTNQNYGKAKSTSSPRVTQDIPKKSGTSASGSAGTATAKPTNTSTKAAVNVTGVAKSQSPRITVAIPPVPFKSIKAETLMGLSEDAVEQKIGEPEMTRGEGPARVWQYRSEECSFDAFFFPAAEGETRKMTHMLARKRKSADKISIQDCLDQVVKARATADAKG</sequence>
<dbReference type="Proteomes" id="UP000252419">
    <property type="component" value="Unassembled WGS sequence"/>
</dbReference>
<feature type="region of interest" description="Disordered" evidence="1">
    <location>
        <begin position="13"/>
        <end position="63"/>
    </location>
</feature>
<evidence type="ECO:0000313" key="3">
    <source>
        <dbReference type="Proteomes" id="UP000252419"/>
    </source>
</evidence>
<evidence type="ECO:0000313" key="2">
    <source>
        <dbReference type="EMBL" id="RCK07149.1"/>
    </source>
</evidence>
<organism evidence="2 3">
    <name type="scientific">Thalassospira xianhensis MCCC 1A02616</name>
    <dbReference type="NCBI Taxonomy" id="1177929"/>
    <lineage>
        <taxon>Bacteria</taxon>
        <taxon>Pseudomonadati</taxon>
        <taxon>Pseudomonadota</taxon>
        <taxon>Alphaproteobacteria</taxon>
        <taxon>Rhodospirillales</taxon>
        <taxon>Thalassospiraceae</taxon>
        <taxon>Thalassospira</taxon>
    </lineage>
</organism>
<comment type="caution">
    <text evidence="2">The sequence shown here is derived from an EMBL/GenBank/DDBJ whole genome shotgun (WGS) entry which is preliminary data.</text>
</comment>
<keyword evidence="3" id="KW-1185">Reference proteome</keyword>
<dbReference type="RefSeq" id="WP_114120802.1">
    <property type="nucleotide sequence ID" value="NZ_JPWA01000003.1"/>
</dbReference>
<feature type="compositionally biased region" description="Low complexity" evidence="1">
    <location>
        <begin position="43"/>
        <end position="58"/>
    </location>
</feature>
<gene>
    <name evidence="2" type="ORF">TH5_04200</name>
</gene>
<dbReference type="EMBL" id="JPWA01000003">
    <property type="protein sequence ID" value="RCK07149.1"/>
    <property type="molecule type" value="Genomic_DNA"/>
</dbReference>
<evidence type="ECO:0000256" key="1">
    <source>
        <dbReference type="SAM" id="MobiDB-lite"/>
    </source>
</evidence>